<organism evidence="1 2">
    <name type="scientific">Flavobacterium arundinis</name>
    <dbReference type="NCBI Taxonomy" id="3139143"/>
    <lineage>
        <taxon>Bacteria</taxon>
        <taxon>Pseudomonadati</taxon>
        <taxon>Bacteroidota</taxon>
        <taxon>Flavobacteriia</taxon>
        <taxon>Flavobacteriales</taxon>
        <taxon>Flavobacteriaceae</taxon>
        <taxon>Flavobacterium</taxon>
    </lineage>
</organism>
<name>A0ABU9HWW4_9FLAO</name>
<keyword evidence="2" id="KW-1185">Reference proteome</keyword>
<sequence length="356" mass="40334">MPNRALPFSMQRQTQSNWCWAANAASISLFYNPHSGATQCEVACQCLDRGDCCNPNVPSACNVPYYLTDALEATGNFKQYIGNPILMPAIETEINGGWLIGVRIGWRDGGGHFVTIYGYNYPNANNFVYVADPIYGNSYISLANFTSNYQNAGDWTDTYLTTGQANNMLQFEKLNESLIERAREMAPPDILWESADLSPKGRDTSRQMAHKLYNINLDSLKGGNGVVFEVSGTRVFDRDKQKDNFIFEFANTFKGTDVSRILFGDKYARHYYKVFSELNESYRSISENYTISVVRLPALKVDAVWLHTDSSVDDIFIPLFTNDFLQADMRYTWQEFIGLLKENAKNARLYDDKMGG</sequence>
<proteinExistence type="predicted"/>
<dbReference type="Pfam" id="PF12385">
    <property type="entry name" value="Peptidase_C70"/>
    <property type="match status" value="1"/>
</dbReference>
<evidence type="ECO:0000313" key="1">
    <source>
        <dbReference type="EMBL" id="MEL1244012.1"/>
    </source>
</evidence>
<dbReference type="RefSeq" id="WP_341696324.1">
    <property type="nucleotide sequence ID" value="NZ_JBBYHR010000003.1"/>
</dbReference>
<accession>A0ABU9HWW4</accession>
<reference evidence="1 2" key="1">
    <citation type="submission" date="2024-04" db="EMBL/GenBank/DDBJ databases">
        <title>Flavobacterium sp. DGU11 16S ribosomal RNA gene Genome sequencing and assembly.</title>
        <authorList>
            <person name="Park S."/>
        </authorList>
    </citation>
    <scope>NUCLEOTIDE SEQUENCE [LARGE SCALE GENOMIC DNA]</scope>
    <source>
        <strain evidence="1 2">DGU11</strain>
    </source>
</reference>
<comment type="caution">
    <text evidence="1">The sequence shown here is derived from an EMBL/GenBank/DDBJ whole genome shotgun (WGS) entry which is preliminary data.</text>
</comment>
<dbReference type="Proteomes" id="UP001464555">
    <property type="component" value="Unassembled WGS sequence"/>
</dbReference>
<dbReference type="Gene3D" id="3.90.70.10">
    <property type="entry name" value="Cysteine proteinases"/>
    <property type="match status" value="1"/>
</dbReference>
<evidence type="ECO:0000313" key="2">
    <source>
        <dbReference type="Proteomes" id="UP001464555"/>
    </source>
</evidence>
<dbReference type="InterPro" id="IPR022118">
    <property type="entry name" value="Peptidase_C70_AvrRpt2"/>
</dbReference>
<dbReference type="EMBL" id="JBBYHR010000003">
    <property type="protein sequence ID" value="MEL1244012.1"/>
    <property type="molecule type" value="Genomic_DNA"/>
</dbReference>
<protein>
    <submittedName>
        <fullName evidence="1">Papain-like cysteine protease family protein</fullName>
    </submittedName>
</protein>
<gene>
    <name evidence="1" type="ORF">AAEO56_07050</name>
</gene>